<feature type="domain" description="Homeobox" evidence="12">
    <location>
        <begin position="346"/>
        <end position="400"/>
    </location>
</feature>
<dbReference type="OrthoDB" id="6159439at2759"/>
<feature type="DNA-binding region" description="Homeobox" evidence="9">
    <location>
        <begin position="505"/>
        <end position="564"/>
    </location>
</feature>
<dbReference type="GO" id="GO:0003677">
    <property type="term" value="F:DNA binding"/>
    <property type="evidence" value="ECO:0007669"/>
    <property type="project" value="UniProtKB-UniRule"/>
</dbReference>
<feature type="compositionally biased region" description="Pro residues" evidence="11">
    <location>
        <begin position="140"/>
        <end position="156"/>
    </location>
</feature>
<keyword evidence="4" id="KW-0805">Transcription regulation</keyword>
<dbReference type="PANTHER" id="PTHR15467:SF10">
    <property type="entry name" value="HOMEOBOX AND LEUCINE ZIPPER ENCODING B-RELATED"/>
    <property type="match status" value="1"/>
</dbReference>
<dbReference type="GO" id="GO:0005634">
    <property type="term" value="C:nucleus"/>
    <property type="evidence" value="ECO:0007669"/>
    <property type="project" value="UniProtKB-SubCell"/>
</dbReference>
<dbReference type="SUPFAM" id="SSF46689">
    <property type="entry name" value="Homeodomain-like"/>
    <property type="match status" value="3"/>
</dbReference>
<dbReference type="Proteomes" id="UP000824540">
    <property type="component" value="Unassembled WGS sequence"/>
</dbReference>
<feature type="region of interest" description="Disordered" evidence="11">
    <location>
        <begin position="605"/>
        <end position="634"/>
    </location>
</feature>
<feature type="compositionally biased region" description="Acidic residues" evidence="11">
    <location>
        <begin position="270"/>
        <end position="289"/>
    </location>
</feature>
<evidence type="ECO:0000313" key="13">
    <source>
        <dbReference type="EMBL" id="KAG9331859.1"/>
    </source>
</evidence>
<feature type="DNA-binding region" description="Homeobox" evidence="9">
    <location>
        <begin position="348"/>
        <end position="401"/>
    </location>
</feature>
<keyword evidence="14" id="KW-1185">Reference proteome</keyword>
<evidence type="ECO:0000256" key="1">
    <source>
        <dbReference type="ARBA" id="ARBA00004123"/>
    </source>
</evidence>
<dbReference type="Pfam" id="PF11569">
    <property type="entry name" value="Homez"/>
    <property type="match status" value="1"/>
</dbReference>
<feature type="compositionally biased region" description="Low complexity" evidence="11">
    <location>
        <begin position="403"/>
        <end position="414"/>
    </location>
</feature>
<feature type="compositionally biased region" description="Basic and acidic residues" evidence="11">
    <location>
        <begin position="40"/>
        <end position="49"/>
    </location>
</feature>
<name>A0A8T2MU17_9TELE</name>
<feature type="region of interest" description="Disordered" evidence="11">
    <location>
        <begin position="258"/>
        <end position="289"/>
    </location>
</feature>
<dbReference type="Gene3D" id="1.10.10.60">
    <property type="entry name" value="Homeodomain-like"/>
    <property type="match status" value="4"/>
</dbReference>
<keyword evidence="5 9" id="KW-0238">DNA-binding</keyword>
<protein>
    <recommendedName>
        <fullName evidence="12">Homeobox domain-containing protein</fullName>
    </recommendedName>
</protein>
<dbReference type="InterPro" id="IPR009057">
    <property type="entry name" value="Homeodomain-like_sf"/>
</dbReference>
<feature type="compositionally biased region" description="Pro residues" evidence="11">
    <location>
        <begin position="970"/>
        <end position="992"/>
    </location>
</feature>
<evidence type="ECO:0000256" key="2">
    <source>
        <dbReference type="ARBA" id="ARBA00022553"/>
    </source>
</evidence>
<feature type="region of interest" description="Disordered" evidence="11">
    <location>
        <begin position="1"/>
        <end position="56"/>
    </location>
</feature>
<feature type="DNA-binding region" description="Homeobox" evidence="9">
    <location>
        <begin position="204"/>
        <end position="247"/>
    </location>
</feature>
<organism evidence="13 14">
    <name type="scientific">Albula glossodonta</name>
    <name type="common">roundjaw bonefish</name>
    <dbReference type="NCBI Taxonomy" id="121402"/>
    <lineage>
        <taxon>Eukaryota</taxon>
        <taxon>Metazoa</taxon>
        <taxon>Chordata</taxon>
        <taxon>Craniata</taxon>
        <taxon>Vertebrata</taxon>
        <taxon>Euteleostomi</taxon>
        <taxon>Actinopterygii</taxon>
        <taxon>Neopterygii</taxon>
        <taxon>Teleostei</taxon>
        <taxon>Albuliformes</taxon>
        <taxon>Albulidae</taxon>
        <taxon>Albula</taxon>
    </lineage>
</organism>
<dbReference type="InterPro" id="IPR001356">
    <property type="entry name" value="HD"/>
</dbReference>
<feature type="region of interest" description="Disordered" evidence="11">
    <location>
        <begin position="117"/>
        <end position="167"/>
    </location>
</feature>
<gene>
    <name evidence="13" type="ORF">JZ751_016885</name>
</gene>
<dbReference type="Pfam" id="PF00046">
    <property type="entry name" value="Homeodomain"/>
    <property type="match status" value="3"/>
</dbReference>
<sequence length="1041" mass="113331">MEGSLSQQTERNPPEPSRMPAEEWAVRGEQEQGNTEEEEAGRKAGRGEGEAGGGRARPLGYACRICGFLAGDVRGLSQHLHTVHPVTSLGPLSSGQEQLPVQEVGWAAMPSDIERGSRLGSEQEGMGLGPGTGALGPTQRCPPTPNGKPHLPPLPPGHCATDNQDGSGHNRASVVCLPLVAEGLKLVWTRSDQTRELDRTPELVQAFNAFPYPTLAEAAALARRCALPLDAVKVWFMAQRVRYGISWASEEIEETRRKLRSLHGQPALHDEDEEPEDEEEEEEEEEDYTPEFWASGVGQQGCGGGRAVRHFLFRRSRPFYLPSRARRHGMDPAPSPLFVVAPPGARGRKSKAQLRVLRRSFVRHNWLSEVELRRLQGETGLSRGEVRKWFSDSRYQLRNNGHRSPSMPSGSRPPVAEEEDALMDSSVEDDQGSVAVEVESSENLGTASGESGGNRAHARRLGAPVLKEEDESLLFISNGGGAAGEGAGVAVSCIPASALSPALLTSKGRLRKTKEQLTQLKQFFLRCQWPTSDDYTQLVQRTGLPRPDVIQWFGDARYRVKNGNLRWVRGEKEHQQIVAEVTNGDRRRALLENGGGVAEVKAALPSVGGRGGAEPSGTEAGPEKPKTAGNSGTDIRPLEVFWRRTGAAPQEADVSMLSKKSGMSPQQVLDWFTFQETAEEVQLHLSLRLAAEEVQLHLSLRPAAEEVQLHLSLCPAAKEVQLHLSLRPAAEEVQLHLSLRPAAEEVQLHLSLCSAAEEVQRHLSLCPAAEEVQLHLSLRPAAEEVQLHLSLRPALEEVQLHLSLCPAAEEVQLHLSLRPAAEERLAAEEVQLHLSLRLAAEEVQLHLSLRLAAEEVQLHLSLRPAAEEVQLLSAWMGQSDRLRFVAVRESGSVRAHPQTCHGLGFVQYFFGAQAFEVCADGVQALKGGLHTQGAKHVTWVQTSPSQSQHSPGHPPPPPPPANHSTALATHPPPLLYPELPPPPPPPPPPPGSRAPALTLFLSSSSVPAVTPFLVALSLEHALKGFWGGDHTRLDTDLYNST</sequence>
<dbReference type="PROSITE" id="PS50071">
    <property type="entry name" value="HOMEOBOX_2"/>
    <property type="match status" value="3"/>
</dbReference>
<feature type="compositionally biased region" description="Basic and acidic residues" evidence="11">
    <location>
        <begin position="20"/>
        <end position="30"/>
    </location>
</feature>
<feature type="region of interest" description="Disordered" evidence="11">
    <location>
        <begin position="397"/>
        <end position="458"/>
    </location>
</feature>
<dbReference type="EMBL" id="JAFBMS010000281">
    <property type="protein sequence ID" value="KAG9331859.1"/>
    <property type="molecule type" value="Genomic_DNA"/>
</dbReference>
<reference evidence="13" key="1">
    <citation type="thesis" date="2021" institute="BYU ScholarsArchive" country="Provo, UT, USA">
        <title>Applications of and Algorithms for Genome Assembly and Genomic Analyses with an Emphasis on Marine Teleosts.</title>
        <authorList>
            <person name="Pickett B.D."/>
        </authorList>
    </citation>
    <scope>NUCLEOTIDE SEQUENCE</scope>
    <source>
        <strain evidence="13">HI-2016</strain>
    </source>
</reference>
<feature type="non-terminal residue" evidence="13">
    <location>
        <position position="1"/>
    </location>
</feature>
<evidence type="ECO:0000313" key="14">
    <source>
        <dbReference type="Proteomes" id="UP000824540"/>
    </source>
</evidence>
<evidence type="ECO:0000259" key="12">
    <source>
        <dbReference type="PROSITE" id="PS50071"/>
    </source>
</evidence>
<dbReference type="AlphaFoldDB" id="A0A8T2MU17"/>
<evidence type="ECO:0000256" key="4">
    <source>
        <dbReference type="ARBA" id="ARBA00023015"/>
    </source>
</evidence>
<evidence type="ECO:0000256" key="9">
    <source>
        <dbReference type="PROSITE-ProRule" id="PRU00108"/>
    </source>
</evidence>
<evidence type="ECO:0000256" key="11">
    <source>
        <dbReference type="SAM" id="MobiDB-lite"/>
    </source>
</evidence>
<evidence type="ECO:0000256" key="8">
    <source>
        <dbReference type="ARBA" id="ARBA00023242"/>
    </source>
</evidence>
<accession>A0A8T2MU17</accession>
<keyword evidence="6 9" id="KW-0371">Homeobox</keyword>
<dbReference type="InterPro" id="IPR024578">
    <property type="entry name" value="Homez_homeobox_dom"/>
</dbReference>
<proteinExistence type="predicted"/>
<dbReference type="PANTHER" id="PTHR15467">
    <property type="entry name" value="ZINC-FINGERS AND HOMEOBOXES RELATED"/>
    <property type="match status" value="1"/>
</dbReference>
<evidence type="ECO:0000256" key="3">
    <source>
        <dbReference type="ARBA" id="ARBA00022737"/>
    </source>
</evidence>
<evidence type="ECO:0000256" key="7">
    <source>
        <dbReference type="ARBA" id="ARBA00023163"/>
    </source>
</evidence>
<feature type="compositionally biased region" description="Acidic residues" evidence="11">
    <location>
        <begin position="416"/>
        <end position="431"/>
    </location>
</feature>
<feature type="region of interest" description="Disordered" evidence="11">
    <location>
        <begin position="940"/>
        <end position="996"/>
    </location>
</feature>
<dbReference type="SMART" id="SM00389">
    <property type="entry name" value="HOX"/>
    <property type="match status" value="3"/>
</dbReference>
<feature type="domain" description="Homeobox" evidence="12">
    <location>
        <begin position="202"/>
        <end position="246"/>
    </location>
</feature>
<comment type="subcellular location">
    <subcellularLocation>
        <location evidence="1 9 10">Nucleus</location>
    </subcellularLocation>
</comment>
<comment type="caution">
    <text evidence="13">The sequence shown here is derived from an EMBL/GenBank/DDBJ whole genome shotgun (WGS) entry which is preliminary data.</text>
</comment>
<evidence type="ECO:0000256" key="10">
    <source>
        <dbReference type="RuleBase" id="RU000682"/>
    </source>
</evidence>
<feature type="compositionally biased region" description="Polar residues" evidence="11">
    <location>
        <begin position="1"/>
        <end position="11"/>
    </location>
</feature>
<keyword evidence="8 9" id="KW-0539">Nucleus</keyword>
<feature type="domain" description="Homeobox" evidence="12">
    <location>
        <begin position="503"/>
        <end position="563"/>
    </location>
</feature>
<keyword evidence="7" id="KW-0804">Transcription</keyword>
<keyword evidence="2" id="KW-0597">Phosphoprotein</keyword>
<evidence type="ECO:0000256" key="5">
    <source>
        <dbReference type="ARBA" id="ARBA00023125"/>
    </source>
</evidence>
<feature type="compositionally biased region" description="Pro residues" evidence="11">
    <location>
        <begin position="952"/>
        <end position="961"/>
    </location>
</feature>
<evidence type="ECO:0000256" key="6">
    <source>
        <dbReference type="ARBA" id="ARBA00023155"/>
    </source>
</evidence>
<dbReference type="CDD" id="cd00086">
    <property type="entry name" value="homeodomain"/>
    <property type="match status" value="2"/>
</dbReference>
<dbReference type="GO" id="GO:0000981">
    <property type="term" value="F:DNA-binding transcription factor activity, RNA polymerase II-specific"/>
    <property type="evidence" value="ECO:0007669"/>
    <property type="project" value="TreeGrafter"/>
</dbReference>
<keyword evidence="3" id="KW-0677">Repeat</keyword>